<dbReference type="Proteomes" id="UP000489600">
    <property type="component" value="Unassembled WGS sequence"/>
</dbReference>
<sequence length="80" mass="8482">MGRRQHPVPRHVYGVNLVADLRKQAQVLLDIADRIDGGDYSSIAQAQAAVAGGSEQGTDADVEGETNGENVAEESKSQSF</sequence>
<evidence type="ECO:0000313" key="2">
    <source>
        <dbReference type="EMBL" id="VVB15325.1"/>
    </source>
</evidence>
<protein>
    <submittedName>
        <fullName evidence="2">Uncharacterized protein</fullName>
    </submittedName>
</protein>
<dbReference type="EMBL" id="CABITT030000008">
    <property type="protein sequence ID" value="VVB15325.1"/>
    <property type="molecule type" value="Genomic_DNA"/>
</dbReference>
<evidence type="ECO:0000256" key="1">
    <source>
        <dbReference type="SAM" id="MobiDB-lite"/>
    </source>
</evidence>
<proteinExistence type="predicted"/>
<keyword evidence="3" id="KW-1185">Reference proteome</keyword>
<evidence type="ECO:0000313" key="3">
    <source>
        <dbReference type="Proteomes" id="UP000489600"/>
    </source>
</evidence>
<dbReference type="AlphaFoldDB" id="A0A565CNQ9"/>
<gene>
    <name evidence="2" type="ORF">ANE_LOCUS25769</name>
</gene>
<feature type="region of interest" description="Disordered" evidence="1">
    <location>
        <begin position="51"/>
        <end position="80"/>
    </location>
</feature>
<comment type="caution">
    <text evidence="2">The sequence shown here is derived from an EMBL/GenBank/DDBJ whole genome shotgun (WGS) entry which is preliminary data.</text>
</comment>
<reference evidence="2" key="1">
    <citation type="submission" date="2019-07" db="EMBL/GenBank/DDBJ databases">
        <authorList>
            <person name="Dittberner H."/>
        </authorList>
    </citation>
    <scope>NUCLEOTIDE SEQUENCE [LARGE SCALE GENOMIC DNA]</scope>
</reference>
<organism evidence="2 3">
    <name type="scientific">Arabis nemorensis</name>
    <dbReference type="NCBI Taxonomy" id="586526"/>
    <lineage>
        <taxon>Eukaryota</taxon>
        <taxon>Viridiplantae</taxon>
        <taxon>Streptophyta</taxon>
        <taxon>Embryophyta</taxon>
        <taxon>Tracheophyta</taxon>
        <taxon>Spermatophyta</taxon>
        <taxon>Magnoliopsida</taxon>
        <taxon>eudicotyledons</taxon>
        <taxon>Gunneridae</taxon>
        <taxon>Pentapetalae</taxon>
        <taxon>rosids</taxon>
        <taxon>malvids</taxon>
        <taxon>Brassicales</taxon>
        <taxon>Brassicaceae</taxon>
        <taxon>Arabideae</taxon>
        <taxon>Arabis</taxon>
    </lineage>
</organism>
<name>A0A565CNQ9_9BRAS</name>
<accession>A0A565CNQ9</accession>